<feature type="transmembrane region" description="Helical" evidence="3">
    <location>
        <begin position="241"/>
        <end position="263"/>
    </location>
</feature>
<gene>
    <name evidence="5" type="ORF">H9Y04_27415</name>
</gene>
<keyword evidence="3" id="KW-1133">Transmembrane helix</keyword>
<reference evidence="5 6" key="1">
    <citation type="submission" date="2020-08" db="EMBL/GenBank/DDBJ databases">
        <title>Genemic of Streptomyces polyaspartic.</title>
        <authorList>
            <person name="Liu W."/>
        </authorList>
    </citation>
    <scope>NUCLEOTIDE SEQUENCE [LARGE SCALE GENOMIC DNA]</scope>
    <source>
        <strain evidence="5 6">TRM66268-LWL</strain>
    </source>
</reference>
<evidence type="ECO:0000256" key="3">
    <source>
        <dbReference type="SAM" id="Phobius"/>
    </source>
</evidence>
<feature type="transmembrane region" description="Helical" evidence="3">
    <location>
        <begin position="164"/>
        <end position="186"/>
    </location>
</feature>
<feature type="transmembrane region" description="Helical" evidence="3">
    <location>
        <begin position="96"/>
        <end position="116"/>
    </location>
</feature>
<accession>A0ABR7SLA5</accession>
<feature type="transmembrane region" description="Helical" evidence="3">
    <location>
        <begin position="122"/>
        <end position="143"/>
    </location>
</feature>
<keyword evidence="6" id="KW-1185">Reference proteome</keyword>
<organism evidence="5 6">
    <name type="scientific">Streptomyces polyasparticus</name>
    <dbReference type="NCBI Taxonomy" id="2767826"/>
    <lineage>
        <taxon>Bacteria</taxon>
        <taxon>Bacillati</taxon>
        <taxon>Actinomycetota</taxon>
        <taxon>Actinomycetes</taxon>
        <taxon>Kitasatosporales</taxon>
        <taxon>Streptomycetaceae</taxon>
        <taxon>Streptomyces</taxon>
    </lineage>
</organism>
<sequence>MTYGPQHASAEVLNRYAQGSLPPQDRQRLEPHLDTCAPCRAQLAAHTGSRQIDRLWHRLDHALDLPVPGRLERCLLALRVPDHMARVLSATPALRSTWLVGVLLTLLCTALTARLLEPDARSPFTFVALAPLLPALGVAISSSRRFDPAYEIGQAAAPSVFRPVLLRATAVLLSSAVLAALASLILPRLGPAAFGWLLPMGLTTALSLVLMPRCGPVTAPALAGAAWLTALVLTFRSEVLFSAAGQSVLAALLLAAVVALMALRAGFDFQKGIQV</sequence>
<dbReference type="Gene3D" id="1.10.10.1320">
    <property type="entry name" value="Anti-sigma factor, zinc-finger domain"/>
    <property type="match status" value="1"/>
</dbReference>
<feature type="transmembrane region" description="Helical" evidence="3">
    <location>
        <begin position="192"/>
        <end position="210"/>
    </location>
</feature>
<keyword evidence="1" id="KW-0805">Transcription regulation</keyword>
<dbReference type="InterPro" id="IPR041916">
    <property type="entry name" value="Anti_sigma_zinc_sf"/>
</dbReference>
<comment type="caution">
    <text evidence="5">The sequence shown here is derived from an EMBL/GenBank/DDBJ whole genome shotgun (WGS) entry which is preliminary data.</text>
</comment>
<feature type="transmembrane region" description="Helical" evidence="3">
    <location>
        <begin position="217"/>
        <end position="235"/>
    </location>
</feature>
<evidence type="ECO:0000313" key="6">
    <source>
        <dbReference type="Proteomes" id="UP000642284"/>
    </source>
</evidence>
<evidence type="ECO:0000256" key="1">
    <source>
        <dbReference type="ARBA" id="ARBA00023015"/>
    </source>
</evidence>
<name>A0ABR7SLA5_9ACTN</name>
<dbReference type="EMBL" id="JACTVJ010000013">
    <property type="protein sequence ID" value="MBC9716271.1"/>
    <property type="molecule type" value="Genomic_DNA"/>
</dbReference>
<dbReference type="InterPro" id="IPR027383">
    <property type="entry name" value="Znf_put"/>
</dbReference>
<dbReference type="Pfam" id="PF13490">
    <property type="entry name" value="zf-HC2"/>
    <property type="match status" value="1"/>
</dbReference>
<evidence type="ECO:0000259" key="4">
    <source>
        <dbReference type="Pfam" id="PF13490"/>
    </source>
</evidence>
<feature type="domain" description="Putative zinc-finger" evidence="4">
    <location>
        <begin position="13"/>
        <end position="40"/>
    </location>
</feature>
<keyword evidence="2" id="KW-0804">Transcription</keyword>
<protein>
    <submittedName>
        <fullName evidence="5">Zf-HC2 domain-containing protein</fullName>
    </submittedName>
</protein>
<evidence type="ECO:0000313" key="5">
    <source>
        <dbReference type="EMBL" id="MBC9716271.1"/>
    </source>
</evidence>
<keyword evidence="3" id="KW-0812">Transmembrane</keyword>
<evidence type="ECO:0000256" key="2">
    <source>
        <dbReference type="ARBA" id="ARBA00023163"/>
    </source>
</evidence>
<dbReference type="Proteomes" id="UP000642284">
    <property type="component" value="Unassembled WGS sequence"/>
</dbReference>
<keyword evidence="3" id="KW-0472">Membrane</keyword>
<proteinExistence type="predicted"/>